<dbReference type="AlphaFoldDB" id="A0A9N9JNS7"/>
<protein>
    <submittedName>
        <fullName evidence="3">6090_t:CDS:1</fullName>
    </submittedName>
</protein>
<name>A0A9N9JNS7_9GLOM</name>
<keyword evidence="4" id="KW-1185">Reference proteome</keyword>
<reference evidence="3" key="1">
    <citation type="submission" date="2021-06" db="EMBL/GenBank/DDBJ databases">
        <authorList>
            <person name="Kallberg Y."/>
            <person name="Tangrot J."/>
            <person name="Rosling A."/>
        </authorList>
    </citation>
    <scope>NUCLEOTIDE SEQUENCE</scope>
    <source>
        <strain evidence="3">IN212</strain>
    </source>
</reference>
<sequence length="119" mass="13293">MATNPTPLNITCLEILVLNVLKNSSPEKVASDINIPELDPCSLCNQEIFLYEIKKPITLLTCGHLYHHDCIKSSIKISPKCPKPGCMKEIESVVEMPGNQDIDLMEILPTIFKSPLFIQ</sequence>
<dbReference type="Gene3D" id="3.30.40.10">
    <property type="entry name" value="Zinc/RING finger domain, C3HC4 (zinc finger)"/>
    <property type="match status" value="1"/>
</dbReference>
<dbReference type="InterPro" id="IPR001841">
    <property type="entry name" value="Znf_RING"/>
</dbReference>
<gene>
    <name evidence="3" type="ORF">RFULGI_LOCUS16694</name>
</gene>
<dbReference type="Pfam" id="PF13639">
    <property type="entry name" value="zf-RING_2"/>
    <property type="match status" value="1"/>
</dbReference>
<evidence type="ECO:0000313" key="4">
    <source>
        <dbReference type="Proteomes" id="UP000789396"/>
    </source>
</evidence>
<evidence type="ECO:0000259" key="2">
    <source>
        <dbReference type="PROSITE" id="PS50089"/>
    </source>
</evidence>
<dbReference type="EMBL" id="CAJVPZ010060729">
    <property type="protein sequence ID" value="CAG8790470.1"/>
    <property type="molecule type" value="Genomic_DNA"/>
</dbReference>
<keyword evidence="1" id="KW-0862">Zinc</keyword>
<dbReference type="InterPro" id="IPR013083">
    <property type="entry name" value="Znf_RING/FYVE/PHD"/>
</dbReference>
<comment type="caution">
    <text evidence="3">The sequence shown here is derived from an EMBL/GenBank/DDBJ whole genome shotgun (WGS) entry which is preliminary data.</text>
</comment>
<dbReference type="PROSITE" id="PS50089">
    <property type="entry name" value="ZF_RING_2"/>
    <property type="match status" value="1"/>
</dbReference>
<evidence type="ECO:0000256" key="1">
    <source>
        <dbReference type="PROSITE-ProRule" id="PRU00175"/>
    </source>
</evidence>
<feature type="domain" description="RING-type" evidence="2">
    <location>
        <begin position="41"/>
        <end position="82"/>
    </location>
</feature>
<accession>A0A9N9JNS7</accession>
<feature type="non-terminal residue" evidence="3">
    <location>
        <position position="119"/>
    </location>
</feature>
<keyword evidence="1" id="KW-0479">Metal-binding</keyword>
<dbReference type="CDD" id="cd16448">
    <property type="entry name" value="RING-H2"/>
    <property type="match status" value="1"/>
</dbReference>
<keyword evidence="1" id="KW-0863">Zinc-finger</keyword>
<dbReference type="OrthoDB" id="8062037at2759"/>
<organism evidence="3 4">
    <name type="scientific">Racocetra fulgida</name>
    <dbReference type="NCBI Taxonomy" id="60492"/>
    <lineage>
        <taxon>Eukaryota</taxon>
        <taxon>Fungi</taxon>
        <taxon>Fungi incertae sedis</taxon>
        <taxon>Mucoromycota</taxon>
        <taxon>Glomeromycotina</taxon>
        <taxon>Glomeromycetes</taxon>
        <taxon>Diversisporales</taxon>
        <taxon>Gigasporaceae</taxon>
        <taxon>Racocetra</taxon>
    </lineage>
</organism>
<dbReference type="SMART" id="SM00184">
    <property type="entry name" value="RING"/>
    <property type="match status" value="1"/>
</dbReference>
<dbReference type="GO" id="GO:0008270">
    <property type="term" value="F:zinc ion binding"/>
    <property type="evidence" value="ECO:0007669"/>
    <property type="project" value="UniProtKB-KW"/>
</dbReference>
<evidence type="ECO:0000313" key="3">
    <source>
        <dbReference type="EMBL" id="CAG8790470.1"/>
    </source>
</evidence>
<proteinExistence type="predicted"/>
<dbReference type="SUPFAM" id="SSF57850">
    <property type="entry name" value="RING/U-box"/>
    <property type="match status" value="1"/>
</dbReference>
<dbReference type="Proteomes" id="UP000789396">
    <property type="component" value="Unassembled WGS sequence"/>
</dbReference>